<evidence type="ECO:0000313" key="3">
    <source>
        <dbReference type="Proteomes" id="UP000006727"/>
    </source>
</evidence>
<organism evidence="1">
    <name type="scientific">Physcomitrium patens</name>
    <name type="common">Spreading-leaved earth moss</name>
    <name type="synonym">Physcomitrella patens</name>
    <dbReference type="NCBI Taxonomy" id="3218"/>
    <lineage>
        <taxon>Eukaryota</taxon>
        <taxon>Viridiplantae</taxon>
        <taxon>Streptophyta</taxon>
        <taxon>Embryophyta</taxon>
        <taxon>Bryophyta</taxon>
        <taxon>Bryophytina</taxon>
        <taxon>Bryopsida</taxon>
        <taxon>Funariidae</taxon>
        <taxon>Funariales</taxon>
        <taxon>Funariaceae</taxon>
        <taxon>Physcomitrium</taxon>
    </lineage>
</organism>
<dbReference type="InParanoid" id="A0A2K1JRB2"/>
<evidence type="ECO:0000313" key="2">
    <source>
        <dbReference type="EnsemblPlants" id="Pp3c12_18530V3.1"/>
    </source>
</evidence>
<name>A0A2K1JRB2_PHYPA</name>
<reference evidence="1 3" key="2">
    <citation type="journal article" date="2018" name="Plant J.">
        <title>The Physcomitrella patens chromosome-scale assembly reveals moss genome structure and evolution.</title>
        <authorList>
            <person name="Lang D."/>
            <person name="Ullrich K.K."/>
            <person name="Murat F."/>
            <person name="Fuchs J."/>
            <person name="Jenkins J."/>
            <person name="Haas F.B."/>
            <person name="Piednoel M."/>
            <person name="Gundlach H."/>
            <person name="Van Bel M."/>
            <person name="Meyberg R."/>
            <person name="Vives C."/>
            <person name="Morata J."/>
            <person name="Symeonidi A."/>
            <person name="Hiss M."/>
            <person name="Muchero W."/>
            <person name="Kamisugi Y."/>
            <person name="Saleh O."/>
            <person name="Blanc G."/>
            <person name="Decker E.L."/>
            <person name="van Gessel N."/>
            <person name="Grimwood J."/>
            <person name="Hayes R.D."/>
            <person name="Graham S.W."/>
            <person name="Gunter L.E."/>
            <person name="McDaniel S.F."/>
            <person name="Hoernstein S.N.W."/>
            <person name="Larsson A."/>
            <person name="Li F.W."/>
            <person name="Perroud P.F."/>
            <person name="Phillips J."/>
            <person name="Ranjan P."/>
            <person name="Rokshar D.S."/>
            <person name="Rothfels C.J."/>
            <person name="Schneider L."/>
            <person name="Shu S."/>
            <person name="Stevenson D.W."/>
            <person name="Thummler F."/>
            <person name="Tillich M."/>
            <person name="Villarreal Aguilar J.C."/>
            <person name="Widiez T."/>
            <person name="Wong G.K."/>
            <person name="Wymore A."/>
            <person name="Zhang Y."/>
            <person name="Zimmer A.D."/>
            <person name="Quatrano R.S."/>
            <person name="Mayer K.F.X."/>
            <person name="Goodstein D."/>
            <person name="Casacuberta J.M."/>
            <person name="Vandepoele K."/>
            <person name="Reski R."/>
            <person name="Cuming A.C."/>
            <person name="Tuskan G.A."/>
            <person name="Maumus F."/>
            <person name="Salse J."/>
            <person name="Schmutz J."/>
            <person name="Rensing S.A."/>
        </authorList>
    </citation>
    <scope>NUCLEOTIDE SEQUENCE [LARGE SCALE GENOMIC DNA]</scope>
    <source>
        <strain evidence="2 3">cv. Gransden 2004</strain>
    </source>
</reference>
<dbReference type="AlphaFoldDB" id="A0A2K1JRB2"/>
<reference evidence="1 3" key="1">
    <citation type="journal article" date="2008" name="Science">
        <title>The Physcomitrella genome reveals evolutionary insights into the conquest of land by plants.</title>
        <authorList>
            <person name="Rensing S."/>
            <person name="Lang D."/>
            <person name="Zimmer A."/>
            <person name="Terry A."/>
            <person name="Salamov A."/>
            <person name="Shapiro H."/>
            <person name="Nishiyama T."/>
            <person name="Perroud P.-F."/>
            <person name="Lindquist E."/>
            <person name="Kamisugi Y."/>
            <person name="Tanahashi T."/>
            <person name="Sakakibara K."/>
            <person name="Fujita T."/>
            <person name="Oishi K."/>
            <person name="Shin-I T."/>
            <person name="Kuroki Y."/>
            <person name="Toyoda A."/>
            <person name="Suzuki Y."/>
            <person name="Hashimoto A."/>
            <person name="Yamaguchi K."/>
            <person name="Sugano A."/>
            <person name="Kohara Y."/>
            <person name="Fujiyama A."/>
            <person name="Anterola A."/>
            <person name="Aoki S."/>
            <person name="Ashton N."/>
            <person name="Barbazuk W.B."/>
            <person name="Barker E."/>
            <person name="Bennetzen J."/>
            <person name="Bezanilla M."/>
            <person name="Blankenship R."/>
            <person name="Cho S.H."/>
            <person name="Dutcher S."/>
            <person name="Estelle M."/>
            <person name="Fawcett J.A."/>
            <person name="Gundlach H."/>
            <person name="Hanada K."/>
            <person name="Heyl A."/>
            <person name="Hicks K.A."/>
            <person name="Hugh J."/>
            <person name="Lohr M."/>
            <person name="Mayer K."/>
            <person name="Melkozernov A."/>
            <person name="Murata T."/>
            <person name="Nelson D."/>
            <person name="Pils B."/>
            <person name="Prigge M."/>
            <person name="Reiss B."/>
            <person name="Renner T."/>
            <person name="Rombauts S."/>
            <person name="Rushton P."/>
            <person name="Sanderfoot A."/>
            <person name="Schween G."/>
            <person name="Shiu S.-H."/>
            <person name="Stueber K."/>
            <person name="Theodoulou F.L."/>
            <person name="Tu H."/>
            <person name="Van de Peer Y."/>
            <person name="Verrier P.J."/>
            <person name="Waters E."/>
            <person name="Wood A."/>
            <person name="Yang L."/>
            <person name="Cove D."/>
            <person name="Cuming A."/>
            <person name="Hasebe M."/>
            <person name="Lucas S."/>
            <person name="Mishler D.B."/>
            <person name="Reski R."/>
            <person name="Grigoriev I."/>
            <person name="Quatrano R.S."/>
            <person name="Boore J.L."/>
        </authorList>
    </citation>
    <scope>NUCLEOTIDE SEQUENCE [LARGE SCALE GENOMIC DNA]</scope>
    <source>
        <strain evidence="2 3">cv. Gransden 2004</strain>
    </source>
</reference>
<keyword evidence="3" id="KW-1185">Reference proteome</keyword>
<dbReference type="Proteomes" id="UP000006727">
    <property type="component" value="Chromosome 12"/>
</dbReference>
<proteinExistence type="predicted"/>
<sequence>MAASTRSFVIVVSRIHISLKGLTHEKVEVDI</sequence>
<dbReference type="Gramene" id="Pp3c12_18530V3.1">
    <property type="protein sequence ID" value="Pp3c12_18530V3.1"/>
    <property type="gene ID" value="Pp3c12_18530"/>
</dbReference>
<dbReference type="EMBL" id="ABEU02000012">
    <property type="protein sequence ID" value="PNR44077.1"/>
    <property type="molecule type" value="Genomic_DNA"/>
</dbReference>
<gene>
    <name evidence="1" type="ORF">PHYPA_016460</name>
</gene>
<reference evidence="2" key="3">
    <citation type="submission" date="2020-12" db="UniProtKB">
        <authorList>
            <consortium name="EnsemblPlants"/>
        </authorList>
    </citation>
    <scope>IDENTIFICATION</scope>
</reference>
<dbReference type="EnsemblPlants" id="Pp3c12_18530V3.1">
    <property type="protein sequence ID" value="Pp3c12_18530V3.1"/>
    <property type="gene ID" value="Pp3c12_18530"/>
</dbReference>
<protein>
    <submittedName>
        <fullName evidence="1 2">Uncharacterized protein</fullName>
    </submittedName>
</protein>
<evidence type="ECO:0000313" key="1">
    <source>
        <dbReference type="EMBL" id="PNR44077.1"/>
    </source>
</evidence>
<accession>A0A2K1JRB2</accession>